<dbReference type="Gene3D" id="1.10.10.10">
    <property type="entry name" value="Winged helix-like DNA-binding domain superfamily/Winged helix DNA-binding domain"/>
    <property type="match status" value="1"/>
</dbReference>
<dbReference type="Pfam" id="PF00126">
    <property type="entry name" value="HTH_1"/>
    <property type="match status" value="1"/>
</dbReference>
<dbReference type="SUPFAM" id="SSF53850">
    <property type="entry name" value="Periplasmic binding protein-like II"/>
    <property type="match status" value="1"/>
</dbReference>
<dbReference type="SUPFAM" id="SSF46785">
    <property type="entry name" value="Winged helix' DNA-binding domain"/>
    <property type="match status" value="1"/>
</dbReference>
<evidence type="ECO:0000256" key="3">
    <source>
        <dbReference type="ARBA" id="ARBA00023125"/>
    </source>
</evidence>
<dbReference type="Pfam" id="PF03466">
    <property type="entry name" value="LysR_substrate"/>
    <property type="match status" value="1"/>
</dbReference>
<accession>A0A852W853</accession>
<keyword evidence="7" id="KW-1185">Reference proteome</keyword>
<keyword evidence="2" id="KW-0805">Transcription regulation</keyword>
<dbReference type="PANTHER" id="PTHR30346">
    <property type="entry name" value="TRANSCRIPTIONAL DUAL REGULATOR HCAR-RELATED"/>
    <property type="match status" value="1"/>
</dbReference>
<dbReference type="InterPro" id="IPR000847">
    <property type="entry name" value="LysR_HTH_N"/>
</dbReference>
<comment type="caution">
    <text evidence="6">The sequence shown here is derived from an EMBL/GenBank/DDBJ whole genome shotgun (WGS) entry which is preliminary data.</text>
</comment>
<comment type="similarity">
    <text evidence="1">Belongs to the LysR transcriptional regulatory family.</text>
</comment>
<dbReference type="PROSITE" id="PS50931">
    <property type="entry name" value="HTH_LYSR"/>
    <property type="match status" value="1"/>
</dbReference>
<evidence type="ECO:0000259" key="5">
    <source>
        <dbReference type="PROSITE" id="PS50931"/>
    </source>
</evidence>
<reference evidence="6 7" key="1">
    <citation type="submission" date="2020-07" db="EMBL/GenBank/DDBJ databases">
        <title>Sequencing the genomes of 1000 actinobacteria strains.</title>
        <authorList>
            <person name="Klenk H.-P."/>
        </authorList>
    </citation>
    <scope>NUCLEOTIDE SEQUENCE [LARGE SCALE GENOMIC DNA]</scope>
    <source>
        <strain evidence="6 7">DSM 44749</strain>
    </source>
</reference>
<evidence type="ECO:0000313" key="6">
    <source>
        <dbReference type="EMBL" id="NYG02485.1"/>
    </source>
</evidence>
<evidence type="ECO:0000256" key="1">
    <source>
        <dbReference type="ARBA" id="ARBA00009437"/>
    </source>
</evidence>
<gene>
    <name evidence="6" type="ORF">HDA37_002770</name>
</gene>
<keyword evidence="4" id="KW-0804">Transcription</keyword>
<evidence type="ECO:0000256" key="4">
    <source>
        <dbReference type="ARBA" id="ARBA00023163"/>
    </source>
</evidence>
<dbReference type="PANTHER" id="PTHR30346:SF0">
    <property type="entry name" value="HCA OPERON TRANSCRIPTIONAL ACTIVATOR HCAR"/>
    <property type="match status" value="1"/>
</dbReference>
<evidence type="ECO:0000313" key="7">
    <source>
        <dbReference type="Proteomes" id="UP000549695"/>
    </source>
</evidence>
<dbReference type="AlphaFoldDB" id="A0A852W853"/>
<dbReference type="InterPro" id="IPR005119">
    <property type="entry name" value="LysR_subst-bd"/>
</dbReference>
<dbReference type="GeneID" id="98052525"/>
<name>A0A852W853_PSEA5</name>
<dbReference type="InterPro" id="IPR036390">
    <property type="entry name" value="WH_DNA-bd_sf"/>
</dbReference>
<dbReference type="Proteomes" id="UP000549695">
    <property type="component" value="Unassembled WGS sequence"/>
</dbReference>
<sequence>MDVDVLRYVVTLSEELHFGRSAARHYVAEGHFGRRIRRLERELGVRLFDRTTRRVSVTPAGARVIAHARTTLASFDSLVEAVRGVEADGQVLRVGVLGFGVAHRWRTLVSGIAAAAPGVRIEYEELDLMDQYDAVRSGDVDVGLVHHLGGLDGLVMQPVLSTPRVAVVPRTSPLADADRLVEADVADLPWLPMAGADPRLAEWAAAGRQGGRTGQVIRRPAAIPTAVATSGRIGLHGAVAVRYCSHPEVAFVPLEGAPVDVAVATGGHDDRPVIRAVRAAAEATAGARGPGITTDPIHDPGAACVLD</sequence>
<dbReference type="EMBL" id="JACCCZ010000001">
    <property type="protein sequence ID" value="NYG02485.1"/>
    <property type="molecule type" value="Genomic_DNA"/>
</dbReference>
<keyword evidence="3 6" id="KW-0238">DNA-binding</keyword>
<dbReference type="InterPro" id="IPR036388">
    <property type="entry name" value="WH-like_DNA-bd_sf"/>
</dbReference>
<dbReference type="GO" id="GO:0032993">
    <property type="term" value="C:protein-DNA complex"/>
    <property type="evidence" value="ECO:0007669"/>
    <property type="project" value="TreeGrafter"/>
</dbReference>
<organism evidence="6 7">
    <name type="scientific">Pseudonocardia alni</name>
    <name type="common">Amycolata alni</name>
    <dbReference type="NCBI Taxonomy" id="33907"/>
    <lineage>
        <taxon>Bacteria</taxon>
        <taxon>Bacillati</taxon>
        <taxon>Actinomycetota</taxon>
        <taxon>Actinomycetes</taxon>
        <taxon>Pseudonocardiales</taxon>
        <taxon>Pseudonocardiaceae</taxon>
        <taxon>Pseudonocardia</taxon>
    </lineage>
</organism>
<protein>
    <submittedName>
        <fullName evidence="6">DNA-binding transcriptional LysR family regulator</fullName>
    </submittedName>
</protein>
<dbReference type="RefSeq" id="WP_179761312.1">
    <property type="nucleotide sequence ID" value="NZ_BAAAJZ010000003.1"/>
</dbReference>
<dbReference type="GO" id="GO:0003677">
    <property type="term" value="F:DNA binding"/>
    <property type="evidence" value="ECO:0007669"/>
    <property type="project" value="UniProtKB-KW"/>
</dbReference>
<evidence type="ECO:0000256" key="2">
    <source>
        <dbReference type="ARBA" id="ARBA00023015"/>
    </source>
</evidence>
<dbReference type="FunFam" id="1.10.10.10:FF:000001">
    <property type="entry name" value="LysR family transcriptional regulator"/>
    <property type="match status" value="1"/>
</dbReference>
<dbReference type="Gene3D" id="3.40.190.10">
    <property type="entry name" value="Periplasmic binding protein-like II"/>
    <property type="match status" value="2"/>
</dbReference>
<feature type="domain" description="HTH lysR-type" evidence="5">
    <location>
        <begin position="1"/>
        <end position="58"/>
    </location>
</feature>
<dbReference type="GO" id="GO:0003700">
    <property type="term" value="F:DNA-binding transcription factor activity"/>
    <property type="evidence" value="ECO:0007669"/>
    <property type="project" value="InterPro"/>
</dbReference>
<proteinExistence type="inferred from homology"/>